<dbReference type="RefSeq" id="WP_380021113.1">
    <property type="nucleotide sequence ID" value="NZ_JBHSHD010000008.1"/>
</dbReference>
<gene>
    <name evidence="4" type="ORF">ACFO6Q_11480</name>
</gene>
<dbReference type="Proteomes" id="UP001595886">
    <property type="component" value="Unassembled WGS sequence"/>
</dbReference>
<evidence type="ECO:0000313" key="4">
    <source>
        <dbReference type="EMBL" id="MFC4820949.1"/>
    </source>
</evidence>
<protein>
    <submittedName>
        <fullName evidence="4">Class I SAM-dependent methyltransferase</fullName>
        <ecNumber evidence="4">2.1.1.-</ecNumber>
    </submittedName>
</protein>
<dbReference type="Gene3D" id="3.40.50.150">
    <property type="entry name" value="Vaccinia Virus protein VP39"/>
    <property type="match status" value="1"/>
</dbReference>
<feature type="domain" description="Methyltransferase" evidence="3">
    <location>
        <begin position="32"/>
        <end position="127"/>
    </location>
</feature>
<dbReference type="GO" id="GO:0008168">
    <property type="term" value="F:methyltransferase activity"/>
    <property type="evidence" value="ECO:0007669"/>
    <property type="project" value="UniProtKB-KW"/>
</dbReference>
<name>A0ABV9QWD1_9GAMM</name>
<keyword evidence="2 4" id="KW-0808">Transferase</keyword>
<keyword evidence="5" id="KW-1185">Reference proteome</keyword>
<dbReference type="InterPro" id="IPR029063">
    <property type="entry name" value="SAM-dependent_MTases_sf"/>
</dbReference>
<evidence type="ECO:0000259" key="3">
    <source>
        <dbReference type="Pfam" id="PF13649"/>
    </source>
</evidence>
<comment type="caution">
    <text evidence="4">The sequence shown here is derived from an EMBL/GenBank/DDBJ whole genome shotgun (WGS) entry which is preliminary data.</text>
</comment>
<dbReference type="PANTHER" id="PTHR43861">
    <property type="entry name" value="TRANS-ACONITATE 2-METHYLTRANSFERASE-RELATED"/>
    <property type="match status" value="1"/>
</dbReference>
<keyword evidence="1 4" id="KW-0489">Methyltransferase</keyword>
<accession>A0ABV9QWD1</accession>
<organism evidence="4 5">
    <name type="scientific">Dokdonella ginsengisoli</name>
    <dbReference type="NCBI Taxonomy" id="363846"/>
    <lineage>
        <taxon>Bacteria</taxon>
        <taxon>Pseudomonadati</taxon>
        <taxon>Pseudomonadota</taxon>
        <taxon>Gammaproteobacteria</taxon>
        <taxon>Lysobacterales</taxon>
        <taxon>Rhodanobacteraceae</taxon>
        <taxon>Dokdonella</taxon>
    </lineage>
</organism>
<dbReference type="CDD" id="cd02440">
    <property type="entry name" value="AdoMet_MTases"/>
    <property type="match status" value="1"/>
</dbReference>
<dbReference type="PANTHER" id="PTHR43861:SF1">
    <property type="entry name" value="TRANS-ACONITATE 2-METHYLTRANSFERASE"/>
    <property type="match status" value="1"/>
</dbReference>
<sequence length="258" mass="27990">MTSTLADFYDAELARHHRHLVAAAGVGPRDRVLDIGCGAGQTTRDAARAAPEGEALGVDVSAPMLEIARRRGAEEALRNVTFEQADAQFHAFPAARFDLCISRFGVMFFADPAAAFANIGRALRPGGRLAWMVWQDQERNEWSVAVRRALATETDSPTALAAFSLGDRAVVTRLLSSAGFVSIGFAQVREPVFYGPDVDTAFEAVAGFPFVREALARTDEPSGEAERRLRDLLEAHRTAEGVLFDSRVWIVTATRAIG</sequence>
<evidence type="ECO:0000256" key="2">
    <source>
        <dbReference type="ARBA" id="ARBA00022679"/>
    </source>
</evidence>
<dbReference type="EMBL" id="JBHSHD010000008">
    <property type="protein sequence ID" value="MFC4820949.1"/>
    <property type="molecule type" value="Genomic_DNA"/>
</dbReference>
<evidence type="ECO:0000313" key="5">
    <source>
        <dbReference type="Proteomes" id="UP001595886"/>
    </source>
</evidence>
<reference evidence="5" key="1">
    <citation type="journal article" date="2019" name="Int. J. Syst. Evol. Microbiol.">
        <title>The Global Catalogue of Microorganisms (GCM) 10K type strain sequencing project: providing services to taxonomists for standard genome sequencing and annotation.</title>
        <authorList>
            <consortium name="The Broad Institute Genomics Platform"/>
            <consortium name="The Broad Institute Genome Sequencing Center for Infectious Disease"/>
            <person name="Wu L."/>
            <person name="Ma J."/>
        </authorList>
    </citation>
    <scope>NUCLEOTIDE SEQUENCE [LARGE SCALE GENOMIC DNA]</scope>
    <source>
        <strain evidence="5">CCUG 30340</strain>
    </source>
</reference>
<dbReference type="InterPro" id="IPR041698">
    <property type="entry name" value="Methyltransf_25"/>
</dbReference>
<dbReference type="Pfam" id="PF13649">
    <property type="entry name" value="Methyltransf_25"/>
    <property type="match status" value="1"/>
</dbReference>
<dbReference type="EC" id="2.1.1.-" evidence="4"/>
<proteinExistence type="predicted"/>
<evidence type="ECO:0000256" key="1">
    <source>
        <dbReference type="ARBA" id="ARBA00022603"/>
    </source>
</evidence>
<dbReference type="SUPFAM" id="SSF53335">
    <property type="entry name" value="S-adenosyl-L-methionine-dependent methyltransferases"/>
    <property type="match status" value="1"/>
</dbReference>
<dbReference type="GO" id="GO:0032259">
    <property type="term" value="P:methylation"/>
    <property type="evidence" value="ECO:0007669"/>
    <property type="project" value="UniProtKB-KW"/>
</dbReference>